<name>A0AC61RJE1_9BACT</name>
<gene>
    <name evidence="1" type="ORF">E5331_03435</name>
</gene>
<accession>A0AC61RJE1</accession>
<evidence type="ECO:0000313" key="1">
    <source>
        <dbReference type="EMBL" id="TGY80301.1"/>
    </source>
</evidence>
<reference evidence="1" key="1">
    <citation type="submission" date="2019-04" db="EMBL/GenBank/DDBJ databases">
        <title>Microbes associate with the intestines of laboratory mice.</title>
        <authorList>
            <person name="Navarre W."/>
            <person name="Wong E."/>
            <person name="Huang K."/>
            <person name="Tropini C."/>
            <person name="Ng K."/>
            <person name="Yu B."/>
        </authorList>
    </citation>
    <scope>NUCLEOTIDE SEQUENCE</scope>
    <source>
        <strain evidence="1">NM04_E33</strain>
    </source>
</reference>
<keyword evidence="2" id="KW-1185">Reference proteome</keyword>
<comment type="caution">
    <text evidence="1">The sequence shown here is derived from an EMBL/GenBank/DDBJ whole genome shotgun (WGS) entry which is preliminary data.</text>
</comment>
<protein>
    <submittedName>
        <fullName evidence="1">Uncharacterized protein</fullName>
    </submittedName>
</protein>
<dbReference type="EMBL" id="SRYB01000003">
    <property type="protein sequence ID" value="TGY80301.1"/>
    <property type="molecule type" value="Genomic_DNA"/>
</dbReference>
<organism evidence="1 2">
    <name type="scientific">Lepagella muris</name>
    <dbReference type="NCBI Taxonomy" id="3032870"/>
    <lineage>
        <taxon>Bacteria</taxon>
        <taxon>Pseudomonadati</taxon>
        <taxon>Bacteroidota</taxon>
        <taxon>Bacteroidia</taxon>
        <taxon>Bacteroidales</taxon>
        <taxon>Muribaculaceae</taxon>
        <taxon>Lepagella</taxon>
    </lineage>
</organism>
<dbReference type="Proteomes" id="UP000306319">
    <property type="component" value="Unassembled WGS sequence"/>
</dbReference>
<sequence length="145" mass="16499">MEKEVSYIAKRYRKGRFSADKGWKRLGIASSFRVRRMRIAAAIASFVVLTGTAAVIYHHVSISETNVGIPQNQPVNPREVVRIIDFEDTPLPVVVDRIREVYGVEVVNLPDNADNYRLSLHYEGNPMELVETINDILDINMTIKE</sequence>
<evidence type="ECO:0000313" key="2">
    <source>
        <dbReference type="Proteomes" id="UP000306319"/>
    </source>
</evidence>
<proteinExistence type="predicted"/>